<dbReference type="InterPro" id="IPR015943">
    <property type="entry name" value="WD40/YVTN_repeat-like_dom_sf"/>
</dbReference>
<comment type="cofactor">
    <cofactor evidence="1">
        <name>Mg(2+)</name>
        <dbReference type="ChEBI" id="CHEBI:18420"/>
    </cofactor>
</comment>
<dbReference type="Gene3D" id="3.30.70.270">
    <property type="match status" value="1"/>
</dbReference>
<feature type="signal peptide" evidence="5">
    <location>
        <begin position="1"/>
        <end position="29"/>
    </location>
</feature>
<dbReference type="CDD" id="cd01949">
    <property type="entry name" value="GGDEF"/>
    <property type="match status" value="1"/>
</dbReference>
<dbReference type="SUPFAM" id="SSF69322">
    <property type="entry name" value="Tricorn protease domain 2"/>
    <property type="match status" value="1"/>
</dbReference>
<keyword evidence="8" id="KW-1185">Reference proteome</keyword>
<dbReference type="Proteomes" id="UP000031631">
    <property type="component" value="Chromosome"/>
</dbReference>
<feature type="domain" description="GGDEF" evidence="6">
    <location>
        <begin position="873"/>
        <end position="1004"/>
    </location>
</feature>
<dbReference type="InterPro" id="IPR050469">
    <property type="entry name" value="Diguanylate_Cyclase"/>
</dbReference>
<dbReference type="InterPro" id="IPR043128">
    <property type="entry name" value="Rev_trsase/Diguanyl_cyclase"/>
</dbReference>
<dbReference type="FunFam" id="3.30.70.270:FF:000001">
    <property type="entry name" value="Diguanylate cyclase domain protein"/>
    <property type="match status" value="1"/>
</dbReference>
<dbReference type="InterPro" id="IPR011123">
    <property type="entry name" value="Y_Y_Y"/>
</dbReference>
<comment type="catalytic activity">
    <reaction evidence="3">
        <text>2 GTP = 3',3'-c-di-GMP + 2 diphosphate</text>
        <dbReference type="Rhea" id="RHEA:24898"/>
        <dbReference type="ChEBI" id="CHEBI:33019"/>
        <dbReference type="ChEBI" id="CHEBI:37565"/>
        <dbReference type="ChEBI" id="CHEBI:58805"/>
        <dbReference type="EC" id="2.7.7.65"/>
    </reaction>
</comment>
<keyword evidence="4" id="KW-1133">Transmembrane helix</keyword>
<dbReference type="InterPro" id="IPR013783">
    <property type="entry name" value="Ig-like_fold"/>
</dbReference>
<dbReference type="Pfam" id="PF00990">
    <property type="entry name" value="GGDEF"/>
    <property type="match status" value="1"/>
</dbReference>
<dbReference type="InterPro" id="IPR029787">
    <property type="entry name" value="Nucleotide_cyclase"/>
</dbReference>
<feature type="chain" id="PRO_5031361671" description="diguanylate cyclase" evidence="5">
    <location>
        <begin position="30"/>
        <end position="1007"/>
    </location>
</feature>
<protein>
    <recommendedName>
        <fullName evidence="2">diguanylate cyclase</fullName>
        <ecNumber evidence="2">2.7.7.65</ecNumber>
    </recommendedName>
</protein>
<dbReference type="PANTHER" id="PTHR45138:SF9">
    <property type="entry name" value="DIGUANYLATE CYCLASE DGCM-RELATED"/>
    <property type="match status" value="1"/>
</dbReference>
<dbReference type="Gene3D" id="2.60.40.10">
    <property type="entry name" value="Immunoglobulins"/>
    <property type="match status" value="1"/>
</dbReference>
<evidence type="ECO:0000313" key="7">
    <source>
        <dbReference type="EMBL" id="BAO45569.1"/>
    </source>
</evidence>
<dbReference type="SMART" id="SM00267">
    <property type="entry name" value="GGDEF"/>
    <property type="match status" value="1"/>
</dbReference>
<dbReference type="EC" id="2.7.7.65" evidence="2"/>
<evidence type="ECO:0000313" key="8">
    <source>
        <dbReference type="Proteomes" id="UP000031631"/>
    </source>
</evidence>
<dbReference type="Pfam" id="PF07495">
    <property type="entry name" value="Y_Y_Y"/>
    <property type="match status" value="1"/>
</dbReference>
<dbReference type="FunFam" id="2.60.40.10:FF:000791">
    <property type="entry name" value="Two-component system sensor histidine kinase/response regulator"/>
    <property type="match status" value="1"/>
</dbReference>
<organism evidence="7 8">
    <name type="scientific">Thiolapillus brandeum</name>
    <dbReference type="NCBI Taxonomy" id="1076588"/>
    <lineage>
        <taxon>Bacteria</taxon>
        <taxon>Pseudomonadati</taxon>
        <taxon>Pseudomonadota</taxon>
        <taxon>Gammaproteobacteria</taxon>
        <taxon>Chromatiales</taxon>
        <taxon>Sedimenticolaceae</taxon>
        <taxon>Thiolapillus</taxon>
    </lineage>
</organism>
<evidence type="ECO:0000256" key="5">
    <source>
        <dbReference type="SAM" id="SignalP"/>
    </source>
</evidence>
<dbReference type="EMBL" id="AP012273">
    <property type="protein sequence ID" value="BAO45569.1"/>
    <property type="molecule type" value="Genomic_DNA"/>
</dbReference>
<dbReference type="SUPFAM" id="SSF63829">
    <property type="entry name" value="Calcium-dependent phosphotriesterase"/>
    <property type="match status" value="1"/>
</dbReference>
<dbReference type="OrthoDB" id="176203at2"/>
<proteinExistence type="predicted"/>
<keyword evidence="4" id="KW-0472">Membrane</keyword>
<evidence type="ECO:0000256" key="2">
    <source>
        <dbReference type="ARBA" id="ARBA00012528"/>
    </source>
</evidence>
<name>A0A7U6GL81_9GAMM</name>
<evidence type="ECO:0000256" key="1">
    <source>
        <dbReference type="ARBA" id="ARBA00001946"/>
    </source>
</evidence>
<sequence length="1007" mass="112217">MHLFPAMLRSLASFLVCLTALGSLSVAQADHITLRYKSMTFFGLGIKQGLSQVTGNTILQDRTGFIWIGTQDGLNRYDGHEVRVFRHDRNNPQSLGRDFINVLAEDDEGHLWIGTRGKGLDEYNPRTGEFHHYLQAGKSGDKSASDVRVLEVLKDRVLFGTLQGLFSLNLHTRDIQAIHLEDIPTTPPTIQDILTLPDNTVLVASNRGLRRLDPETGASASFLPQILQNYPGSIDALFLDSQQRLWIGAHDKGVLVIDPDRETILQRFKPQSGHQESLPATEITAFTEDSQGNIWIGTPKGLSIYLDQRNILIRIADNKRRPEGMSDHTIHSLHTDRSGTVWIGTHVGGVSHITPHLVRFGKENPSSNLISLDKRVLGIAVAPDGDMYAGTVNGLVRRRKGEIYFKPVPQADGPPSAVYGVYFSRDGTLWAGSATGLRRLPPGQTQLEPVEVDSSYYFISILEDQDGFLWLSRPTELLKYDPVERKVVAQLDIPHVYGLLLLDSGKLLVGGLGAIHLVDTASAQILSTLEGDIHGFNTITYLFRSHEGEIWGGTQGDGVFHLELPSETNIKDARLTFFTTHQGLLSNAIGAIQQSRDGNLWISTINSISRLNPSTGEIRNFDARDGALSEGYFIGSGARDAEGLIYFGGTVGLTSFSPEWIIADTSAPRVILTDLRLDNQLIQPIRQGSPLQQPLTYTKHLVIPPRWSNINLSFSSDNYTFPAAQRFAYRMLGADESWTETDAEHRFASYTNLPPGDYRFQVKTTNLDGKWNHQPNEITITILPDWYQTPWAWLFFLLATGGALYAFIRWRMKGLLKRNIELEKRVTERTRALTEANEKLSHLARTDTLTGLLNRRAFTELFPGNDTARSSPGECALALLDIDFFKQFNDQYGHDCGDIVLQEMAQLLQKNLRQHDVVARWGGEEFIVLLPDSSLDTAREIMERLRQAVASHKFRWKGETLRISITAGLGSCINKNLDASLLSVDQALLQGKKQGRNRLVLATSTSS</sequence>
<dbReference type="AlphaFoldDB" id="A0A7U6GL81"/>
<accession>A0A7U6GL81</accession>
<dbReference type="InterPro" id="IPR011110">
    <property type="entry name" value="Reg_prop"/>
</dbReference>
<dbReference type="InterPro" id="IPR000160">
    <property type="entry name" value="GGDEF_dom"/>
</dbReference>
<dbReference type="RefSeq" id="WP_041069370.1">
    <property type="nucleotide sequence ID" value="NZ_AP012273.1"/>
</dbReference>
<gene>
    <name evidence="7" type="ORF">TBH_C2663</name>
</gene>
<evidence type="ECO:0000259" key="6">
    <source>
        <dbReference type="PROSITE" id="PS50887"/>
    </source>
</evidence>
<dbReference type="KEGG" id="tbn:TBH_C2663"/>
<evidence type="ECO:0000256" key="4">
    <source>
        <dbReference type="SAM" id="Phobius"/>
    </source>
</evidence>
<evidence type="ECO:0000256" key="3">
    <source>
        <dbReference type="ARBA" id="ARBA00034247"/>
    </source>
</evidence>
<dbReference type="GO" id="GO:0052621">
    <property type="term" value="F:diguanylate cyclase activity"/>
    <property type="evidence" value="ECO:0007669"/>
    <property type="project" value="UniProtKB-EC"/>
</dbReference>
<dbReference type="NCBIfam" id="TIGR00254">
    <property type="entry name" value="GGDEF"/>
    <property type="match status" value="1"/>
</dbReference>
<dbReference type="Gene3D" id="2.130.10.10">
    <property type="entry name" value="YVTN repeat-like/Quinoprotein amine dehydrogenase"/>
    <property type="match status" value="2"/>
</dbReference>
<keyword evidence="4" id="KW-0812">Transmembrane</keyword>
<reference evidence="7 8" key="1">
    <citation type="journal article" date="2014" name="PLoS ONE">
        <title>Physiological and genomic features of a novel sulfur-oxidizing gammaproteobacterium belonging to a previously uncultivated symbiotic lineage isolated from a hydrothermal vent.</title>
        <authorList>
            <person name="Nunoura T."/>
            <person name="Takaki Y."/>
            <person name="Kazama H."/>
            <person name="Kakuta J."/>
            <person name="Shimamura S."/>
            <person name="Makita H."/>
            <person name="Hirai M."/>
            <person name="Miyazaki M."/>
            <person name="Takai K."/>
        </authorList>
    </citation>
    <scope>NUCLEOTIDE SEQUENCE [LARGE SCALE GENOMIC DNA]</scope>
    <source>
        <strain evidence="7 8">Hiromi1</strain>
    </source>
</reference>
<dbReference type="SUPFAM" id="SSF55073">
    <property type="entry name" value="Nucleotide cyclase"/>
    <property type="match status" value="1"/>
</dbReference>
<dbReference type="PROSITE" id="PS50887">
    <property type="entry name" value="GGDEF"/>
    <property type="match status" value="1"/>
</dbReference>
<keyword evidence="5" id="KW-0732">Signal</keyword>
<feature type="transmembrane region" description="Helical" evidence="4">
    <location>
        <begin position="791"/>
        <end position="808"/>
    </location>
</feature>
<dbReference type="PANTHER" id="PTHR45138">
    <property type="entry name" value="REGULATORY COMPONENTS OF SENSORY TRANSDUCTION SYSTEM"/>
    <property type="match status" value="1"/>
</dbReference>
<dbReference type="Pfam" id="PF07494">
    <property type="entry name" value="Reg_prop"/>
    <property type="match status" value="3"/>
</dbReference>